<keyword evidence="2" id="KW-1185">Reference proteome</keyword>
<accession>A0AAD1SCM9</accession>
<organism evidence="1 2">
    <name type="scientific">Pelobates cultripes</name>
    <name type="common">Western spadefoot toad</name>
    <dbReference type="NCBI Taxonomy" id="61616"/>
    <lineage>
        <taxon>Eukaryota</taxon>
        <taxon>Metazoa</taxon>
        <taxon>Chordata</taxon>
        <taxon>Craniata</taxon>
        <taxon>Vertebrata</taxon>
        <taxon>Euteleostomi</taxon>
        <taxon>Amphibia</taxon>
        <taxon>Batrachia</taxon>
        <taxon>Anura</taxon>
        <taxon>Pelobatoidea</taxon>
        <taxon>Pelobatidae</taxon>
        <taxon>Pelobates</taxon>
    </lineage>
</organism>
<sequence>MGDTAGVPACLRTGFYFVVKPDTVKKQALFLSTCSATGRDVIIEKRQRVVQIDPLVMSEPFLSAFNAGSAAEQMDSAIRSSKANAKQDVNGSMIPVFMPLTEHSWH</sequence>
<dbReference type="EMBL" id="OW240916">
    <property type="protein sequence ID" value="CAH2297361.1"/>
    <property type="molecule type" value="Genomic_DNA"/>
</dbReference>
<name>A0AAD1SCM9_PELCU</name>
<protein>
    <submittedName>
        <fullName evidence="1">Uncharacterized protein</fullName>
    </submittedName>
</protein>
<evidence type="ECO:0000313" key="2">
    <source>
        <dbReference type="Proteomes" id="UP001295444"/>
    </source>
</evidence>
<gene>
    <name evidence="1" type="ORF">PECUL_23A006067</name>
</gene>
<dbReference type="Proteomes" id="UP001295444">
    <property type="component" value="Chromosome 05"/>
</dbReference>
<proteinExistence type="predicted"/>
<evidence type="ECO:0000313" key="1">
    <source>
        <dbReference type="EMBL" id="CAH2297361.1"/>
    </source>
</evidence>
<dbReference type="AlphaFoldDB" id="A0AAD1SCM9"/>
<reference evidence="1" key="1">
    <citation type="submission" date="2022-03" db="EMBL/GenBank/DDBJ databases">
        <authorList>
            <person name="Alioto T."/>
            <person name="Alioto T."/>
            <person name="Gomez Garrido J."/>
        </authorList>
    </citation>
    <scope>NUCLEOTIDE SEQUENCE</scope>
</reference>